<proteinExistence type="predicted"/>
<evidence type="ECO:0000256" key="1">
    <source>
        <dbReference type="SAM" id="MobiDB-lite"/>
    </source>
</evidence>
<accession>A0ABT6Q3I1</accession>
<reference evidence="2" key="1">
    <citation type="submission" date="2023-05" db="EMBL/GenBank/DDBJ databases">
        <title>Whole genome sequence of Commensalibacter sp.</title>
        <authorList>
            <person name="Charoenyingcharoen P."/>
            <person name="Yukphan P."/>
        </authorList>
    </citation>
    <scope>NUCLEOTIDE SEQUENCE</scope>
    <source>
        <strain evidence="2">TBRC 16381</strain>
    </source>
</reference>
<protein>
    <submittedName>
        <fullName evidence="2">Uncharacterized protein</fullName>
    </submittedName>
</protein>
<dbReference type="EMBL" id="JASBAO010000001">
    <property type="protein sequence ID" value="MDI2091685.1"/>
    <property type="molecule type" value="Genomic_DNA"/>
</dbReference>
<comment type="caution">
    <text evidence="2">The sequence shown here is derived from an EMBL/GenBank/DDBJ whole genome shotgun (WGS) entry which is preliminary data.</text>
</comment>
<sequence>MPKGPNIISNFKSPGIKFEDILHFLGWIQGTSVNLEKTVDDFRKTVNDVSKILPDKVNYQPPLVIDTKMINGSPLVTANNLSQQFPELKTLLDNGIKYSEKFMQVMTKWEQFTEEQKAAFKDFGSAVKGLIEATYTVKDMFDTAHSATKIKWTAEYMKEDPKTLLHFVNLLRRYNLDDDKSIAIAAKFNNISNLAATKKGRKTLKEDKDYEDFRFFAKYQPELLKSGHDIMERLSLLIQAYEKAASDKKNPVNTRELLKHLEAVIGENTFAIYRMIVEDSQKDPSGTSQLQKKKQEELFHSQQEADNLPAIEKLDYNVNKKQTTKTMVDYGAVATAQPWLSFVLQKVTEVMNNHHEGLSNLEAYGALGLEAYKYLDFIYKLINALRALKMDDNGGGDKDKDDRDHKIDPLGYKTPALQGNMVPENNDAKHQQGLIPPRPNKPVTDSPDQMREQHSSDQPPANHQNYVDAVGKFLLGVAALGAAAVLVGTGAAEAAAAGAAAVGVIMYIKQNMGAGDLLPENQHNRKDLPLHSSLSGSRLPQLMKHQRGAMNMKTDDHFNTPSKHDHTNTAQSGRITDMNHAYQFEKLLQTINNQQYHTTINVTPSNSDPMQVAQLVFQKFKHLSHQENAVIPTRDARQMGTGLI</sequence>
<gene>
    <name evidence="2" type="ORF">QJV27_09950</name>
</gene>
<keyword evidence="3" id="KW-1185">Reference proteome</keyword>
<organism evidence="2 3">
    <name type="scientific">Commensalibacter oyaizuii</name>
    <dbReference type="NCBI Taxonomy" id="3043873"/>
    <lineage>
        <taxon>Bacteria</taxon>
        <taxon>Pseudomonadati</taxon>
        <taxon>Pseudomonadota</taxon>
        <taxon>Alphaproteobacteria</taxon>
        <taxon>Acetobacterales</taxon>
        <taxon>Acetobacteraceae</taxon>
    </lineage>
</organism>
<dbReference type="Proteomes" id="UP001431634">
    <property type="component" value="Unassembled WGS sequence"/>
</dbReference>
<name>A0ABT6Q3I1_9PROT</name>
<evidence type="ECO:0000313" key="3">
    <source>
        <dbReference type="Proteomes" id="UP001431634"/>
    </source>
</evidence>
<feature type="compositionally biased region" description="Basic and acidic residues" evidence="1">
    <location>
        <begin position="390"/>
        <end position="408"/>
    </location>
</feature>
<dbReference type="RefSeq" id="WP_281448772.1">
    <property type="nucleotide sequence ID" value="NZ_JASBAO010000001.1"/>
</dbReference>
<feature type="region of interest" description="Disordered" evidence="1">
    <location>
        <begin position="390"/>
        <end position="464"/>
    </location>
</feature>
<evidence type="ECO:0000313" key="2">
    <source>
        <dbReference type="EMBL" id="MDI2091685.1"/>
    </source>
</evidence>